<feature type="compositionally biased region" description="Low complexity" evidence="5">
    <location>
        <begin position="418"/>
        <end position="430"/>
    </location>
</feature>
<feature type="region of interest" description="Disordered" evidence="5">
    <location>
        <begin position="266"/>
        <end position="293"/>
    </location>
</feature>
<organism evidence="7 8">
    <name type="scientific">Artemia franciscana</name>
    <name type="common">Brine shrimp</name>
    <name type="synonym">Artemia sanfranciscana</name>
    <dbReference type="NCBI Taxonomy" id="6661"/>
    <lineage>
        <taxon>Eukaryota</taxon>
        <taxon>Metazoa</taxon>
        <taxon>Ecdysozoa</taxon>
        <taxon>Arthropoda</taxon>
        <taxon>Crustacea</taxon>
        <taxon>Branchiopoda</taxon>
        <taxon>Anostraca</taxon>
        <taxon>Artemiidae</taxon>
        <taxon>Artemia</taxon>
    </lineage>
</organism>
<evidence type="ECO:0000256" key="5">
    <source>
        <dbReference type="SAM" id="MobiDB-lite"/>
    </source>
</evidence>
<proteinExistence type="predicted"/>
<dbReference type="InterPro" id="IPR001841">
    <property type="entry name" value="Znf_RING"/>
</dbReference>
<dbReference type="PROSITE" id="PS50089">
    <property type="entry name" value="ZF_RING_2"/>
    <property type="match status" value="1"/>
</dbReference>
<sequence>MGRKFTKSLLKPLASFNIVNHFSKYKKRPEPVKLLNDDEDELLIDANNPDHIALEGLTKNDSSPRRDKTENGQVSVTEHELKMLSEKIERLLLKLNSADTEGVDHEVGDEVMPRCVICVTSRATMQTFPCSHRVLCRKCFVKTIQIAVNQKLLPLRCIVCRAKILKLKQIKPGDRTNSGTSLQGSVLSVASSSRGSIGQISPRIPQSASLDAMPSSTQSQGFYSMSSLGKQRFGRHLLESFEHSRTSSLRSRKVYYHGTRSSYQLPSPGWSLPSSLPSPCEEDEQDLEDDKSDVDESIITVRPAVSPEKQYESPQQNHKIEAEVYEAPKQSCGEAKNEFRKEYWSSMMANDPNARNKPRTKLRHSHSMILHKEEELKKRIVRNGSFRVPENITTAMIRSESHRISTVTRSPSIISMKRSSTNLFRSSSSLIAKHEPSKKSSS</sequence>
<feature type="domain" description="RING-type" evidence="6">
    <location>
        <begin position="115"/>
        <end position="161"/>
    </location>
</feature>
<reference evidence="7" key="1">
    <citation type="submission" date="2023-07" db="EMBL/GenBank/DDBJ databases">
        <title>Chromosome-level genome assembly of Artemia franciscana.</title>
        <authorList>
            <person name="Jo E."/>
        </authorList>
    </citation>
    <scope>NUCLEOTIDE SEQUENCE</scope>
    <source>
        <tissue evidence="7">Whole body</tissue>
    </source>
</reference>
<evidence type="ECO:0000256" key="1">
    <source>
        <dbReference type="ARBA" id="ARBA00022771"/>
    </source>
</evidence>
<feature type="compositionally biased region" description="Acidic residues" evidence="5">
    <location>
        <begin position="280"/>
        <end position="293"/>
    </location>
</feature>
<keyword evidence="1 3" id="KW-0479">Metal-binding</keyword>
<feature type="compositionally biased region" description="Polar residues" evidence="5">
    <location>
        <begin position="204"/>
        <end position="216"/>
    </location>
</feature>
<dbReference type="InterPro" id="IPR013083">
    <property type="entry name" value="Znf_RING/FYVE/PHD"/>
</dbReference>
<dbReference type="SUPFAM" id="SSF57850">
    <property type="entry name" value="RING/U-box"/>
    <property type="match status" value="1"/>
</dbReference>
<comment type="caution">
    <text evidence="7">The sequence shown here is derived from an EMBL/GenBank/DDBJ whole genome shotgun (WGS) entry which is preliminary data.</text>
</comment>
<evidence type="ECO:0000313" key="8">
    <source>
        <dbReference type="Proteomes" id="UP001187531"/>
    </source>
</evidence>
<accession>A0AA88L131</accession>
<dbReference type="EMBL" id="JAVRJZ010000017">
    <property type="protein sequence ID" value="KAK2709469.1"/>
    <property type="molecule type" value="Genomic_DNA"/>
</dbReference>
<evidence type="ECO:0000313" key="7">
    <source>
        <dbReference type="EMBL" id="KAK2709469.1"/>
    </source>
</evidence>
<gene>
    <name evidence="7" type="ORF">QYM36_013206</name>
</gene>
<evidence type="ECO:0000259" key="6">
    <source>
        <dbReference type="PROSITE" id="PS50089"/>
    </source>
</evidence>
<feature type="coiled-coil region" evidence="4">
    <location>
        <begin position="74"/>
        <end position="101"/>
    </location>
</feature>
<dbReference type="Proteomes" id="UP001187531">
    <property type="component" value="Unassembled WGS sequence"/>
</dbReference>
<keyword evidence="2" id="KW-0862">Zinc</keyword>
<name>A0AA88L131_ARTSF</name>
<evidence type="ECO:0000256" key="4">
    <source>
        <dbReference type="SAM" id="Coils"/>
    </source>
</evidence>
<dbReference type="AlphaFoldDB" id="A0AA88L131"/>
<protein>
    <recommendedName>
        <fullName evidence="6">RING-type domain-containing protein</fullName>
    </recommendedName>
</protein>
<feature type="compositionally biased region" description="Basic and acidic residues" evidence="5">
    <location>
        <begin position="432"/>
        <end position="442"/>
    </location>
</feature>
<evidence type="ECO:0000256" key="3">
    <source>
        <dbReference type="PROSITE-ProRule" id="PRU00175"/>
    </source>
</evidence>
<evidence type="ECO:0000256" key="2">
    <source>
        <dbReference type="ARBA" id="ARBA00022833"/>
    </source>
</evidence>
<dbReference type="Gene3D" id="3.30.40.10">
    <property type="entry name" value="Zinc/RING finger domain, C3HC4 (zinc finger)"/>
    <property type="match status" value="1"/>
</dbReference>
<keyword evidence="4" id="KW-0175">Coiled coil</keyword>
<dbReference type="GO" id="GO:0008270">
    <property type="term" value="F:zinc ion binding"/>
    <property type="evidence" value="ECO:0007669"/>
    <property type="project" value="UniProtKB-KW"/>
</dbReference>
<keyword evidence="8" id="KW-1185">Reference proteome</keyword>
<feature type="region of interest" description="Disordered" evidence="5">
    <location>
        <begin position="418"/>
        <end position="442"/>
    </location>
</feature>
<feature type="compositionally biased region" description="Low complexity" evidence="5">
    <location>
        <begin position="266"/>
        <end position="279"/>
    </location>
</feature>
<keyword evidence="1 3" id="KW-0863">Zinc-finger</keyword>
<feature type="region of interest" description="Disordered" evidence="5">
    <location>
        <begin position="195"/>
        <end position="216"/>
    </location>
</feature>